<dbReference type="PANTHER" id="PTHR45953:SF1">
    <property type="entry name" value="IDURONATE 2-SULFATASE"/>
    <property type="match status" value="1"/>
</dbReference>
<gene>
    <name evidence="5" type="ORF">G1H10_05195</name>
</gene>
<reference evidence="5 6" key="1">
    <citation type="submission" date="2020-02" db="EMBL/GenBank/DDBJ databases">
        <authorList>
            <person name="Li X.-J."/>
            <person name="Han X.-M."/>
        </authorList>
    </citation>
    <scope>NUCLEOTIDE SEQUENCE [LARGE SCALE GENOMIC DNA]</scope>
    <source>
        <strain evidence="5 6">CCTCC AB 2017055</strain>
    </source>
</reference>
<dbReference type="Proteomes" id="UP000475214">
    <property type="component" value="Unassembled WGS sequence"/>
</dbReference>
<feature type="domain" description="Sulfatase N-terminal" evidence="4">
    <location>
        <begin position="8"/>
        <end position="368"/>
    </location>
</feature>
<evidence type="ECO:0000256" key="3">
    <source>
        <dbReference type="ARBA" id="ARBA00022801"/>
    </source>
</evidence>
<protein>
    <submittedName>
        <fullName evidence="5">Sulfatase-like hydrolase/transferase</fullName>
    </submittedName>
</protein>
<comment type="caution">
    <text evidence="5">The sequence shown here is derived from an EMBL/GenBank/DDBJ whole genome shotgun (WGS) entry which is preliminary data.</text>
</comment>
<dbReference type="InterPro" id="IPR000917">
    <property type="entry name" value="Sulfatase_N"/>
</dbReference>
<keyword evidence="6" id="KW-1185">Reference proteome</keyword>
<name>A0A6L9S4Y2_9ACTN</name>
<keyword evidence="3 5" id="KW-0378">Hydrolase</keyword>
<evidence type="ECO:0000259" key="4">
    <source>
        <dbReference type="Pfam" id="PF00884"/>
    </source>
</evidence>
<dbReference type="PANTHER" id="PTHR45953">
    <property type="entry name" value="IDURONATE 2-SULFATASE"/>
    <property type="match status" value="1"/>
</dbReference>
<dbReference type="Gene3D" id="3.40.720.10">
    <property type="entry name" value="Alkaline Phosphatase, subunit A"/>
    <property type="match status" value="1"/>
</dbReference>
<proteinExistence type="inferred from homology"/>
<dbReference type="GO" id="GO:0008484">
    <property type="term" value="F:sulfuric ester hydrolase activity"/>
    <property type="evidence" value="ECO:0007669"/>
    <property type="project" value="TreeGrafter"/>
</dbReference>
<dbReference type="EMBL" id="JAAGOA010000003">
    <property type="protein sequence ID" value="NED99557.1"/>
    <property type="molecule type" value="Genomic_DNA"/>
</dbReference>
<dbReference type="GO" id="GO:0046872">
    <property type="term" value="F:metal ion binding"/>
    <property type="evidence" value="ECO:0007669"/>
    <property type="project" value="UniProtKB-KW"/>
</dbReference>
<evidence type="ECO:0000313" key="6">
    <source>
        <dbReference type="Proteomes" id="UP000475214"/>
    </source>
</evidence>
<organism evidence="5 6">
    <name type="scientific">Phytoactinopolyspora halotolerans</name>
    <dbReference type="NCBI Taxonomy" id="1981512"/>
    <lineage>
        <taxon>Bacteria</taxon>
        <taxon>Bacillati</taxon>
        <taxon>Actinomycetota</taxon>
        <taxon>Actinomycetes</taxon>
        <taxon>Jiangellales</taxon>
        <taxon>Jiangellaceae</taxon>
        <taxon>Phytoactinopolyspora</taxon>
    </lineage>
</organism>
<comment type="similarity">
    <text evidence="1">Belongs to the sulfatase family.</text>
</comment>
<keyword evidence="2" id="KW-0479">Metal-binding</keyword>
<accession>A0A6L9S4Y2</accession>
<dbReference type="RefSeq" id="WP_163733695.1">
    <property type="nucleotide sequence ID" value="NZ_JAAGOA010000003.1"/>
</dbReference>
<dbReference type="PROSITE" id="PS00523">
    <property type="entry name" value="SULFATASE_1"/>
    <property type="match status" value="1"/>
</dbReference>
<dbReference type="Pfam" id="PF00884">
    <property type="entry name" value="Sulfatase"/>
    <property type="match status" value="1"/>
</dbReference>
<evidence type="ECO:0000256" key="1">
    <source>
        <dbReference type="ARBA" id="ARBA00008779"/>
    </source>
</evidence>
<keyword evidence="5" id="KW-0808">Transferase</keyword>
<dbReference type="SUPFAM" id="SSF53649">
    <property type="entry name" value="Alkaline phosphatase-like"/>
    <property type="match status" value="1"/>
</dbReference>
<evidence type="ECO:0000256" key="2">
    <source>
        <dbReference type="ARBA" id="ARBA00022723"/>
    </source>
</evidence>
<dbReference type="GO" id="GO:0005737">
    <property type="term" value="C:cytoplasm"/>
    <property type="evidence" value="ECO:0007669"/>
    <property type="project" value="TreeGrafter"/>
</dbReference>
<dbReference type="GO" id="GO:0016740">
    <property type="term" value="F:transferase activity"/>
    <property type="evidence" value="ECO:0007669"/>
    <property type="project" value="UniProtKB-KW"/>
</dbReference>
<sequence>MPDDDRLNVLLVASDEQRWDTLGFAGNPAARTPHLDGLADEATVFDGAYTPFPLCCPSRASLWTGRMPRHHHVLGNWRAINPELREAGLGRAFREAGYHTIYNGKWHVPGTTPARMGFTDCSAIPAVLNGRDRGRYIEAYRRYAGEQGYELVAGHVENLTPADVGTLRTAPHRGTSQIALDDYLETWQTGELLRSLDGAPADKPWFAACSFNAPHFPMIVPAPYDQLIDRDLVSLPASFATGTGTKPKEVSESTFATKYADLDEPGWVDMIAHYLGMCALVDSQVGSIVEYLRTTGQLDRTIIVFTTDHGDMMGAHRLMEKGHLLHYEEALRVPLLVRHPDAVTSPARVENLVSMVDVAGSLCDLAGVPWNEADDGLSFADMVGSASPSPTRSHVTAETVLYNMDADANGEYVDPVEWDPGSDAINVSVRTGDVRYIYRSRDIDEFYDHTVDPGEQHNVAAEPSRRAERRRLRHLLAGEIADVFPHVSDTLKRSA</sequence>
<evidence type="ECO:0000313" key="5">
    <source>
        <dbReference type="EMBL" id="NED99557.1"/>
    </source>
</evidence>
<dbReference type="InterPro" id="IPR017850">
    <property type="entry name" value="Alkaline_phosphatase_core_sf"/>
</dbReference>
<dbReference type="InterPro" id="IPR024607">
    <property type="entry name" value="Sulfatase_CS"/>
</dbReference>
<dbReference type="AlphaFoldDB" id="A0A6L9S4Y2"/>